<evidence type="ECO:0000313" key="1">
    <source>
        <dbReference type="EMBL" id="MDZ5084493.1"/>
    </source>
</evidence>
<dbReference type="EMBL" id="JAOXLN010000002">
    <property type="protein sequence ID" value="MDZ5084493.1"/>
    <property type="molecule type" value="Genomic_DNA"/>
</dbReference>
<gene>
    <name evidence="1" type="ORF">OHX15_03765</name>
</gene>
<keyword evidence="2" id="KW-1185">Reference proteome</keyword>
<accession>A0ACC6MC75</accession>
<name>A0ACC6MC75_MYCPF</name>
<protein>
    <submittedName>
        <fullName evidence="1">PE-PPE domain-containing protein</fullName>
    </submittedName>
</protein>
<dbReference type="Proteomes" id="UP001289645">
    <property type="component" value="Unassembled WGS sequence"/>
</dbReference>
<reference evidence="1 2" key="1">
    <citation type="journal article" date="2021" name="Chemosphere">
        <title>Bioballs carrying a syntrophic Rhodococcus and Mycolicibacterium consortium for simultaneous sorption and biodegradation of fuel oil in contaminated freshwater.</title>
        <authorList>
            <person name="Naloka K."/>
            <person name="Polrit D."/>
            <person name="Muangchinda C."/>
            <person name="Thoetkiattikul H."/>
            <person name="Pinyakong O."/>
        </authorList>
    </citation>
    <scope>NUCLEOTIDE SEQUENCE [LARGE SCALE GENOMIC DNA]</scope>
    <source>
        <strain evidence="1 2">J101</strain>
    </source>
</reference>
<evidence type="ECO:0000313" key="2">
    <source>
        <dbReference type="Proteomes" id="UP001289645"/>
    </source>
</evidence>
<comment type="caution">
    <text evidence="1">The sequence shown here is derived from an EMBL/GenBank/DDBJ whole genome shotgun (WGS) entry which is preliminary data.</text>
</comment>
<proteinExistence type="predicted"/>
<organism evidence="1 2">
    <name type="scientific">Mycolicibacterium parafortuitum</name>
    <name type="common">Mycobacterium parafortuitum</name>
    <dbReference type="NCBI Taxonomy" id="39692"/>
    <lineage>
        <taxon>Bacteria</taxon>
        <taxon>Bacillati</taxon>
        <taxon>Actinomycetota</taxon>
        <taxon>Actinomycetes</taxon>
        <taxon>Mycobacteriales</taxon>
        <taxon>Mycobacteriaceae</taxon>
        <taxon>Mycolicibacterium</taxon>
    </lineage>
</organism>
<sequence length="458" mass="49158">MNRSRSAGRHRRRTPRGRRGALAATLSTSAALALSWAPSAPAATVLVAEGTAQPAGTAQTAFSGAFCAHNTCRSIRNARHPFGVAMGSQQMQDAIDATQGPLIVMGFSLGAASVYDRMRAWENEPAIAPDVDRLKLIVTFGNPENKYGGDDRKNSYAGLPEAQPYQHLDVAMQYDSVADRPTRWGWYSMINLTFARHLDYFDPIDINDPDYLVYQDADGSTYMLIKADVLPMLKWMDWFTTDERMAELDAKYRPLVERDYDRPDYISQGEGADWGNGTPPPTVETSPGGVDDAGAATPMATDEPGRTADDALSGGADPDSVIAGEGIVEGSVGGNTDDAHAAEYPDDPSADDGTVIDDPDASDAGGFDHPDDRPDERLADHPDDRRADDPTAPDDADDHRADVDLPEGAGDVAEADEAADADEPEPGIDTDEDEADRADREAPTSARRESEDPAGDQS</sequence>